<dbReference type="STRING" id="717646.M2LHI9"/>
<evidence type="ECO:0000256" key="5">
    <source>
        <dbReference type="SAM" id="MobiDB-lite"/>
    </source>
</evidence>
<protein>
    <recommendedName>
        <fullName evidence="6">SET domain-containing protein</fullName>
    </recommendedName>
</protein>
<dbReference type="OMA" id="ECACEDK"/>
<dbReference type="GeneID" id="19117495"/>
<evidence type="ECO:0000259" key="6">
    <source>
        <dbReference type="PROSITE" id="PS50280"/>
    </source>
</evidence>
<dbReference type="SUPFAM" id="SSF57903">
    <property type="entry name" value="FYVE/PHD zinc finger"/>
    <property type="match status" value="1"/>
</dbReference>
<feature type="compositionally biased region" description="Basic and acidic residues" evidence="5">
    <location>
        <begin position="560"/>
        <end position="585"/>
    </location>
</feature>
<evidence type="ECO:0000256" key="4">
    <source>
        <dbReference type="ARBA" id="ARBA00022853"/>
    </source>
</evidence>
<dbReference type="AlphaFoldDB" id="M2LHI9"/>
<keyword evidence="8" id="KW-1185">Reference proteome</keyword>
<feature type="compositionally biased region" description="Polar residues" evidence="5">
    <location>
        <begin position="594"/>
        <end position="609"/>
    </location>
</feature>
<dbReference type="eggNOG" id="KOG1844">
    <property type="taxonomic scope" value="Eukaryota"/>
</dbReference>
<dbReference type="InterPro" id="IPR001965">
    <property type="entry name" value="Znf_PHD"/>
</dbReference>
<dbReference type="GO" id="GO:0034967">
    <property type="term" value="C:Set3 complex"/>
    <property type="evidence" value="ECO:0007669"/>
    <property type="project" value="TreeGrafter"/>
</dbReference>
<evidence type="ECO:0000256" key="1">
    <source>
        <dbReference type="ARBA" id="ARBA00022723"/>
    </source>
</evidence>
<dbReference type="Gene3D" id="2.170.270.10">
    <property type="entry name" value="SET domain"/>
    <property type="match status" value="1"/>
</dbReference>
<dbReference type="GO" id="GO:0006355">
    <property type="term" value="P:regulation of DNA-templated transcription"/>
    <property type="evidence" value="ECO:0007669"/>
    <property type="project" value="TreeGrafter"/>
</dbReference>
<feature type="compositionally biased region" description="Polar residues" evidence="5">
    <location>
        <begin position="543"/>
        <end position="555"/>
    </location>
</feature>
<gene>
    <name evidence="7" type="ORF">BAUCODRAFT_95505</name>
</gene>
<keyword evidence="4" id="KW-0156">Chromatin regulator</keyword>
<dbReference type="OrthoDB" id="1928087at2759"/>
<dbReference type="RefSeq" id="XP_007679696.1">
    <property type="nucleotide sequence ID" value="XM_007681506.1"/>
</dbReference>
<dbReference type="GO" id="GO:0006325">
    <property type="term" value="P:chromatin organization"/>
    <property type="evidence" value="ECO:0007669"/>
    <property type="project" value="UniProtKB-KW"/>
</dbReference>
<dbReference type="PANTHER" id="PTHR46462:SF3">
    <property type="entry name" value="UPSET, ISOFORM A"/>
    <property type="match status" value="1"/>
</dbReference>
<feature type="domain" description="SET" evidence="6">
    <location>
        <begin position="283"/>
        <end position="414"/>
    </location>
</feature>
<dbReference type="PANTHER" id="PTHR46462">
    <property type="entry name" value="UPSET, ISOFORM A"/>
    <property type="match status" value="1"/>
</dbReference>
<dbReference type="EMBL" id="KB445560">
    <property type="protein sequence ID" value="EMC93632.1"/>
    <property type="molecule type" value="Genomic_DNA"/>
</dbReference>
<organism evidence="7 8">
    <name type="scientific">Baudoinia panamericana (strain UAMH 10762)</name>
    <name type="common">Angels' share fungus</name>
    <name type="synonym">Baudoinia compniacensis (strain UAMH 10762)</name>
    <dbReference type="NCBI Taxonomy" id="717646"/>
    <lineage>
        <taxon>Eukaryota</taxon>
        <taxon>Fungi</taxon>
        <taxon>Dikarya</taxon>
        <taxon>Ascomycota</taxon>
        <taxon>Pezizomycotina</taxon>
        <taxon>Dothideomycetes</taxon>
        <taxon>Dothideomycetidae</taxon>
        <taxon>Mycosphaerellales</taxon>
        <taxon>Teratosphaeriaceae</taxon>
        <taxon>Baudoinia</taxon>
    </lineage>
</organism>
<name>M2LHI9_BAUPA</name>
<dbReference type="Gene3D" id="3.30.40.10">
    <property type="entry name" value="Zinc/RING finger domain, C3HC4 (zinc finger)"/>
    <property type="match status" value="1"/>
</dbReference>
<dbReference type="GO" id="GO:0008270">
    <property type="term" value="F:zinc ion binding"/>
    <property type="evidence" value="ECO:0007669"/>
    <property type="project" value="UniProtKB-KW"/>
</dbReference>
<proteinExistence type="predicted"/>
<reference evidence="7 8" key="1">
    <citation type="journal article" date="2012" name="PLoS Pathog.">
        <title>Diverse lifestyles and strategies of plant pathogenesis encoded in the genomes of eighteen Dothideomycetes fungi.</title>
        <authorList>
            <person name="Ohm R.A."/>
            <person name="Feau N."/>
            <person name="Henrissat B."/>
            <person name="Schoch C.L."/>
            <person name="Horwitz B.A."/>
            <person name="Barry K.W."/>
            <person name="Condon B.J."/>
            <person name="Copeland A.C."/>
            <person name="Dhillon B."/>
            <person name="Glaser F."/>
            <person name="Hesse C.N."/>
            <person name="Kosti I."/>
            <person name="LaButti K."/>
            <person name="Lindquist E.A."/>
            <person name="Lucas S."/>
            <person name="Salamov A.A."/>
            <person name="Bradshaw R.E."/>
            <person name="Ciuffetti L."/>
            <person name="Hamelin R.C."/>
            <person name="Kema G.H.J."/>
            <person name="Lawrence C."/>
            <person name="Scott J.A."/>
            <person name="Spatafora J.W."/>
            <person name="Turgeon B.G."/>
            <person name="de Wit P.J.G.M."/>
            <person name="Zhong S."/>
            <person name="Goodwin S.B."/>
            <person name="Grigoriev I.V."/>
        </authorList>
    </citation>
    <scope>NUCLEOTIDE SEQUENCE [LARGE SCALE GENOMIC DNA]</scope>
    <source>
        <strain evidence="7 8">UAMH 10762</strain>
    </source>
</reference>
<feature type="region of interest" description="Disordered" evidence="5">
    <location>
        <begin position="475"/>
        <end position="668"/>
    </location>
</feature>
<keyword evidence="1" id="KW-0479">Metal-binding</keyword>
<feature type="compositionally biased region" description="Basic residues" evidence="5">
    <location>
        <begin position="127"/>
        <end position="136"/>
    </location>
</feature>
<sequence>MTESFYPVTAITGHIGLHAAHANHQAHLDRLHHGAPSVDTAQEDDGEISCFCGFGDDDGNTVACDVCSRWQHIICYYPEYEGQGLPADLQHFCVECRPRPVDAHAAHGRQRTVREHHQLSYNGVKRPPAKSHKKKVKESPSAPYTNGWPVDKVRHDRNSASPRDQPPPAKRPKTSHRTSDSNAFAPVKGNPRKRNLSNMHHRSISQSPDSPTAMYSEEFLRSHQEDDWTYSEANVMDALQVTNHLSRWLQLSNEDFYDEIQVEKGNVLNRWDKGTPDDIPGKPQIEVVEQPDITCTDSEGNNPSWKAVISHDALHAGAYIGELRGRIGLKDEYKRDPVNRWSKVRHPEPFVFFHPSLPIYIDARHEGTDLRFVRRSCQPNARLQVLVTKGTDYHFCFMASTLIESGTEISIGWDTAEMHRQRDSTIPRSVESIDDINMDELRDWVSSVLSNCGPCACQRSYPDCAMSRFDRRRMLEEQDDVPQPVKASKLKKKRLGQHISPLNTHSVNSRSGSEARKVGPDEDIVDSRSVSESVDRASASRDNTPNTYYSANGSLTLEPKISERERKKLAKEEEMFRRQEEEKSGKIGKKKRNSAGSNVTTPSVTSSKQLGLHALPPRTADAGTPQQPALISAKSVNGKRPRASTNKTPVKSAIKNVKRQKPLYVESE</sequence>
<accession>M2LHI9</accession>
<dbReference type="SMART" id="SM00249">
    <property type="entry name" value="PHD"/>
    <property type="match status" value="1"/>
</dbReference>
<dbReference type="SUPFAM" id="SSF82199">
    <property type="entry name" value="SET domain"/>
    <property type="match status" value="1"/>
</dbReference>
<feature type="compositionally biased region" description="Polar residues" evidence="5">
    <location>
        <begin position="500"/>
        <end position="512"/>
    </location>
</feature>
<evidence type="ECO:0000256" key="3">
    <source>
        <dbReference type="ARBA" id="ARBA00022833"/>
    </source>
</evidence>
<dbReference type="InterPro" id="IPR011011">
    <property type="entry name" value="Znf_FYVE_PHD"/>
</dbReference>
<dbReference type="InterPro" id="IPR001214">
    <property type="entry name" value="SET_dom"/>
</dbReference>
<dbReference type="PROSITE" id="PS50280">
    <property type="entry name" value="SET"/>
    <property type="match status" value="1"/>
</dbReference>
<feature type="region of interest" description="Disordered" evidence="5">
    <location>
        <begin position="105"/>
        <end position="211"/>
    </location>
</feature>
<dbReference type="Pfam" id="PF00628">
    <property type="entry name" value="PHD"/>
    <property type="match status" value="1"/>
</dbReference>
<evidence type="ECO:0000313" key="7">
    <source>
        <dbReference type="EMBL" id="EMC93632.1"/>
    </source>
</evidence>
<feature type="compositionally biased region" description="Basic residues" evidence="5">
    <location>
        <begin position="190"/>
        <end position="203"/>
    </location>
</feature>
<dbReference type="GO" id="GO:0070210">
    <property type="term" value="C:Rpd3L-Expanded complex"/>
    <property type="evidence" value="ECO:0007669"/>
    <property type="project" value="TreeGrafter"/>
</dbReference>
<evidence type="ECO:0000313" key="8">
    <source>
        <dbReference type="Proteomes" id="UP000011761"/>
    </source>
</evidence>
<dbReference type="InterPro" id="IPR013083">
    <property type="entry name" value="Znf_RING/FYVE/PHD"/>
</dbReference>
<dbReference type="Pfam" id="PF00856">
    <property type="entry name" value="SET"/>
    <property type="match status" value="1"/>
</dbReference>
<dbReference type="Proteomes" id="UP000011761">
    <property type="component" value="Unassembled WGS sequence"/>
</dbReference>
<keyword evidence="3" id="KW-0862">Zinc</keyword>
<dbReference type="HOGENOM" id="CLU_009510_0_0_1"/>
<dbReference type="InterPro" id="IPR019787">
    <property type="entry name" value="Znf_PHD-finger"/>
</dbReference>
<evidence type="ECO:0000256" key="2">
    <source>
        <dbReference type="ARBA" id="ARBA00022771"/>
    </source>
</evidence>
<dbReference type="InterPro" id="IPR046341">
    <property type="entry name" value="SET_dom_sf"/>
</dbReference>
<feature type="non-terminal residue" evidence="7">
    <location>
        <position position="668"/>
    </location>
</feature>
<dbReference type="KEGG" id="bcom:BAUCODRAFT_95505"/>
<dbReference type="SMART" id="SM00317">
    <property type="entry name" value="SET"/>
    <property type="match status" value="1"/>
</dbReference>
<keyword evidence="2" id="KW-0863">Zinc-finger</keyword>